<evidence type="ECO:0000313" key="1">
    <source>
        <dbReference type="EMBL" id="DAD82719.1"/>
    </source>
</evidence>
<name>A0A8S5MKY9_9CAUD</name>
<accession>A0A8S5MKY9</accession>
<reference evidence="1" key="1">
    <citation type="journal article" date="2021" name="Proc. Natl. Acad. Sci. U.S.A.">
        <title>A Catalog of Tens of Thousands of Viruses from Human Metagenomes Reveals Hidden Associations with Chronic Diseases.</title>
        <authorList>
            <person name="Tisza M.J."/>
            <person name="Buck C.B."/>
        </authorList>
    </citation>
    <scope>NUCLEOTIDE SEQUENCE</scope>
    <source>
        <strain evidence="1">Ctrpg19</strain>
    </source>
</reference>
<organism evidence="1">
    <name type="scientific">Siphoviridae sp. ctrpg19</name>
    <dbReference type="NCBI Taxonomy" id="2826481"/>
    <lineage>
        <taxon>Viruses</taxon>
        <taxon>Duplodnaviria</taxon>
        <taxon>Heunggongvirae</taxon>
        <taxon>Uroviricota</taxon>
        <taxon>Caudoviricetes</taxon>
    </lineage>
</organism>
<protein>
    <submittedName>
        <fullName evidence="1">Uncharacterized protein</fullName>
    </submittedName>
</protein>
<sequence length="185" mass="20896">MENNTFADLQAQLIEDVNSFNDVAVKTANSYTADLDELMNSLYNFITKPDEVETVIIERYYMELTNLLYFMSQKVETLNIYADIAKSKAKEAYNGYYLQFSSNKDEKGKSVRTVAENTALSEQNSKTEATLGMVYESAYSIAKNKVAAGFEMVNTIRKVLSVRQTQMQLDMGPSYNIKATSSEEV</sequence>
<dbReference type="EMBL" id="BK014923">
    <property type="protein sequence ID" value="DAD82719.1"/>
    <property type="molecule type" value="Genomic_DNA"/>
</dbReference>
<proteinExistence type="predicted"/>